<dbReference type="PANTHER" id="PTHR24220">
    <property type="entry name" value="IMPORT ATP-BINDING PROTEIN"/>
    <property type="match status" value="1"/>
</dbReference>
<evidence type="ECO:0000256" key="2">
    <source>
        <dbReference type="ARBA" id="ARBA00022741"/>
    </source>
</evidence>
<evidence type="ECO:0000256" key="1">
    <source>
        <dbReference type="ARBA" id="ARBA00005417"/>
    </source>
</evidence>
<dbReference type="GO" id="GO:0051301">
    <property type="term" value="P:cell division"/>
    <property type="evidence" value="ECO:0007669"/>
    <property type="project" value="UniProtKB-KW"/>
</dbReference>
<dbReference type="AlphaFoldDB" id="A0A1F6CI81"/>
<dbReference type="GO" id="GO:0005524">
    <property type="term" value="F:ATP binding"/>
    <property type="evidence" value="ECO:0007669"/>
    <property type="project" value="UniProtKB-KW"/>
</dbReference>
<evidence type="ECO:0000313" key="5">
    <source>
        <dbReference type="EMBL" id="OGG48885.1"/>
    </source>
</evidence>
<dbReference type="InterPro" id="IPR015854">
    <property type="entry name" value="ABC_transpr_LolD-like"/>
</dbReference>
<proteinExistence type="inferred from homology"/>
<dbReference type="GO" id="GO:0022857">
    <property type="term" value="F:transmembrane transporter activity"/>
    <property type="evidence" value="ECO:0007669"/>
    <property type="project" value="TreeGrafter"/>
</dbReference>
<keyword evidence="5" id="KW-0132">Cell division</keyword>
<evidence type="ECO:0000259" key="4">
    <source>
        <dbReference type="PROSITE" id="PS50893"/>
    </source>
</evidence>
<dbReference type="InterPro" id="IPR027417">
    <property type="entry name" value="P-loop_NTPase"/>
</dbReference>
<keyword evidence="5" id="KW-0131">Cell cycle</keyword>
<dbReference type="Pfam" id="PF00005">
    <property type="entry name" value="ABC_tran"/>
    <property type="match status" value="1"/>
</dbReference>
<dbReference type="PROSITE" id="PS00211">
    <property type="entry name" value="ABC_TRANSPORTER_1"/>
    <property type="match status" value="1"/>
</dbReference>
<dbReference type="SUPFAM" id="SSF52540">
    <property type="entry name" value="P-loop containing nucleoside triphosphate hydrolases"/>
    <property type="match status" value="1"/>
</dbReference>
<evidence type="ECO:0000256" key="3">
    <source>
        <dbReference type="ARBA" id="ARBA00022840"/>
    </source>
</evidence>
<dbReference type="GO" id="GO:0016887">
    <property type="term" value="F:ATP hydrolysis activity"/>
    <property type="evidence" value="ECO:0007669"/>
    <property type="project" value="InterPro"/>
</dbReference>
<feature type="domain" description="ABC transporter" evidence="4">
    <location>
        <begin position="2"/>
        <end position="227"/>
    </location>
</feature>
<reference evidence="5 6" key="1">
    <citation type="journal article" date="2016" name="Nat. Commun.">
        <title>Thousands of microbial genomes shed light on interconnected biogeochemical processes in an aquifer system.</title>
        <authorList>
            <person name="Anantharaman K."/>
            <person name="Brown C.T."/>
            <person name="Hug L.A."/>
            <person name="Sharon I."/>
            <person name="Castelle C.J."/>
            <person name="Probst A.J."/>
            <person name="Thomas B.C."/>
            <person name="Singh A."/>
            <person name="Wilkins M.J."/>
            <person name="Karaoz U."/>
            <person name="Brodie E.L."/>
            <person name="Williams K.H."/>
            <person name="Hubbard S.S."/>
            <person name="Banfield J.F."/>
        </authorList>
    </citation>
    <scope>NUCLEOTIDE SEQUENCE [LARGE SCALE GENOMIC DNA]</scope>
</reference>
<dbReference type="InterPro" id="IPR017871">
    <property type="entry name" value="ABC_transporter-like_CS"/>
</dbReference>
<dbReference type="InterPro" id="IPR003593">
    <property type="entry name" value="AAA+_ATPase"/>
</dbReference>
<dbReference type="InterPro" id="IPR003439">
    <property type="entry name" value="ABC_transporter-like_ATP-bd"/>
</dbReference>
<dbReference type="Proteomes" id="UP000176445">
    <property type="component" value="Unassembled WGS sequence"/>
</dbReference>
<dbReference type="GO" id="GO:0005886">
    <property type="term" value="C:plasma membrane"/>
    <property type="evidence" value="ECO:0007669"/>
    <property type="project" value="TreeGrafter"/>
</dbReference>
<protein>
    <submittedName>
        <fullName evidence="5">Cell division ATP-binding protein FtsE</fullName>
    </submittedName>
</protein>
<dbReference type="FunFam" id="3.40.50.300:FF:000056">
    <property type="entry name" value="Cell division ATP-binding protein FtsE"/>
    <property type="match status" value="1"/>
</dbReference>
<sequence>MIFFDKVTKIYFDGTSPAVADITLGVEPGEFVSIVGHSGAGKTTLLKMLFAEVIPTEGAVFFGSREVGKLSNDELLKLRRNIGTIFQDYRLLSTKNVYENIAFALEVAGRSDEDIAGDVPHVLELVGLSDKIWSFPHELSGGEQQRVAIARAIVNQPDVLIADEPTGNLDPINTHDIVGILRKINDLGTTILLTTHNKSVVDSIGKRVVTMDQGRIVRDDKEGKYSL</sequence>
<dbReference type="PANTHER" id="PTHR24220:SF470">
    <property type="entry name" value="CELL DIVISION ATP-BINDING PROTEIN FTSE"/>
    <property type="match status" value="1"/>
</dbReference>
<comment type="caution">
    <text evidence="5">The sequence shown here is derived from an EMBL/GenBank/DDBJ whole genome shotgun (WGS) entry which is preliminary data.</text>
</comment>
<dbReference type="EMBL" id="MFKW01000083">
    <property type="protein sequence ID" value="OGG48885.1"/>
    <property type="molecule type" value="Genomic_DNA"/>
</dbReference>
<dbReference type="SMART" id="SM00382">
    <property type="entry name" value="AAA"/>
    <property type="match status" value="1"/>
</dbReference>
<dbReference type="Gene3D" id="3.40.50.300">
    <property type="entry name" value="P-loop containing nucleotide triphosphate hydrolases"/>
    <property type="match status" value="1"/>
</dbReference>
<organism evidence="5 6">
    <name type="scientific">Candidatus Kaiserbacteria bacterium RIFCSPHIGHO2_01_FULL_54_36b</name>
    <dbReference type="NCBI Taxonomy" id="1798483"/>
    <lineage>
        <taxon>Bacteria</taxon>
        <taxon>Candidatus Kaiseribacteriota</taxon>
    </lineage>
</organism>
<comment type="similarity">
    <text evidence="1">Belongs to the ABC transporter superfamily.</text>
</comment>
<dbReference type="PROSITE" id="PS50893">
    <property type="entry name" value="ABC_TRANSPORTER_2"/>
    <property type="match status" value="1"/>
</dbReference>
<gene>
    <name evidence="5" type="ORF">A2704_01470</name>
</gene>
<name>A0A1F6CI81_9BACT</name>
<accession>A0A1F6CI81</accession>
<keyword evidence="2" id="KW-0547">Nucleotide-binding</keyword>
<evidence type="ECO:0000313" key="6">
    <source>
        <dbReference type="Proteomes" id="UP000176445"/>
    </source>
</evidence>
<keyword evidence="3 5" id="KW-0067">ATP-binding</keyword>